<dbReference type="PANTHER" id="PTHR47996:SF3">
    <property type="entry name" value="TRANSCRIPTION FACTOR DUO1"/>
    <property type="match status" value="1"/>
</dbReference>
<feature type="domain" description="HTH myb-type" evidence="4">
    <location>
        <begin position="85"/>
        <end position="136"/>
    </location>
</feature>
<proteinExistence type="predicted"/>
<dbReference type="PROSITE" id="PS51294">
    <property type="entry name" value="HTH_MYB"/>
    <property type="match status" value="2"/>
</dbReference>
<dbReference type="SMART" id="SM00717">
    <property type="entry name" value="SANT"/>
    <property type="match status" value="2"/>
</dbReference>
<evidence type="ECO:0000313" key="5">
    <source>
        <dbReference type="EMBL" id="KAF5205687.1"/>
    </source>
</evidence>
<dbReference type="PANTHER" id="PTHR47996">
    <property type="entry name" value="TRANSCRIPTION FACTOR DUO1"/>
    <property type="match status" value="1"/>
</dbReference>
<feature type="domain" description="Myb-like" evidence="3">
    <location>
        <begin position="89"/>
        <end position="132"/>
    </location>
</feature>
<dbReference type="Pfam" id="PF00249">
    <property type="entry name" value="Myb_DNA-binding"/>
    <property type="match status" value="2"/>
</dbReference>
<reference evidence="5 6" key="1">
    <citation type="submission" date="2020-06" db="EMBL/GenBank/DDBJ databases">
        <title>Transcriptomic and genomic resources for Thalictrum thalictroides and T. hernandezii: Facilitating candidate gene discovery in an emerging model plant lineage.</title>
        <authorList>
            <person name="Arias T."/>
            <person name="Riano-Pachon D.M."/>
            <person name="Di Stilio V.S."/>
        </authorList>
    </citation>
    <scope>NUCLEOTIDE SEQUENCE [LARGE SCALE GENOMIC DNA]</scope>
    <source>
        <strain evidence="6">cv. WT478/WT964</strain>
        <tissue evidence="5">Leaves</tissue>
    </source>
</reference>
<dbReference type="Proteomes" id="UP000554482">
    <property type="component" value="Unassembled WGS sequence"/>
</dbReference>
<evidence type="ECO:0000259" key="4">
    <source>
        <dbReference type="PROSITE" id="PS51294"/>
    </source>
</evidence>
<protein>
    <submittedName>
        <fullName evidence="5">Transcription factor duo1</fullName>
    </submittedName>
</protein>
<keyword evidence="6" id="KW-1185">Reference proteome</keyword>
<dbReference type="EMBL" id="JABWDY010003761">
    <property type="protein sequence ID" value="KAF5205687.1"/>
    <property type="molecule type" value="Genomic_DNA"/>
</dbReference>
<feature type="region of interest" description="Disordered" evidence="1">
    <location>
        <begin position="139"/>
        <end position="158"/>
    </location>
</feature>
<dbReference type="FunFam" id="1.10.10.60:FF:000351">
    <property type="entry name" value="Transcription factor GAMYB"/>
    <property type="match status" value="1"/>
</dbReference>
<organism evidence="5 6">
    <name type="scientific">Thalictrum thalictroides</name>
    <name type="common">Rue-anemone</name>
    <name type="synonym">Anemone thalictroides</name>
    <dbReference type="NCBI Taxonomy" id="46969"/>
    <lineage>
        <taxon>Eukaryota</taxon>
        <taxon>Viridiplantae</taxon>
        <taxon>Streptophyta</taxon>
        <taxon>Embryophyta</taxon>
        <taxon>Tracheophyta</taxon>
        <taxon>Spermatophyta</taxon>
        <taxon>Magnoliopsida</taxon>
        <taxon>Ranunculales</taxon>
        <taxon>Ranunculaceae</taxon>
        <taxon>Thalictroideae</taxon>
        <taxon>Thalictrum</taxon>
    </lineage>
</organism>
<evidence type="ECO:0000256" key="1">
    <source>
        <dbReference type="SAM" id="MobiDB-lite"/>
    </source>
</evidence>
<dbReference type="PROSITE" id="PS50090">
    <property type="entry name" value="MYB_LIKE"/>
    <property type="match status" value="2"/>
</dbReference>
<name>A0A7J6X9N0_THATH</name>
<dbReference type="SUPFAM" id="SSF46689">
    <property type="entry name" value="Homeodomain-like"/>
    <property type="match status" value="1"/>
</dbReference>
<dbReference type="InterPro" id="IPR017930">
    <property type="entry name" value="Myb_dom"/>
</dbReference>
<dbReference type="InterPro" id="IPR009057">
    <property type="entry name" value="Homeodomain-like_sf"/>
</dbReference>
<dbReference type="AlphaFoldDB" id="A0A7J6X9N0"/>
<keyword evidence="2" id="KW-0472">Membrane</keyword>
<dbReference type="InterPro" id="IPR053106">
    <property type="entry name" value="Plant_Male-Germline_Reg_TFs"/>
</dbReference>
<gene>
    <name evidence="5" type="ORF">FRX31_004729</name>
</gene>
<evidence type="ECO:0000259" key="3">
    <source>
        <dbReference type="PROSITE" id="PS50090"/>
    </source>
</evidence>
<feature type="transmembrane region" description="Helical" evidence="2">
    <location>
        <begin position="50"/>
        <end position="66"/>
    </location>
</feature>
<dbReference type="OrthoDB" id="2143914at2759"/>
<dbReference type="CDD" id="cd00167">
    <property type="entry name" value="SANT"/>
    <property type="match status" value="2"/>
</dbReference>
<evidence type="ECO:0000313" key="6">
    <source>
        <dbReference type="Proteomes" id="UP000554482"/>
    </source>
</evidence>
<keyword evidence="2" id="KW-1133">Transmembrane helix</keyword>
<comment type="caution">
    <text evidence="5">The sequence shown here is derived from an EMBL/GenBank/DDBJ whole genome shotgun (WGS) entry which is preliminary data.</text>
</comment>
<feature type="domain" description="Myb-like" evidence="3">
    <location>
        <begin position="9"/>
        <end position="40"/>
    </location>
</feature>
<feature type="domain" description="HTH myb-type" evidence="4">
    <location>
        <begin position="13"/>
        <end position="40"/>
    </location>
</feature>
<evidence type="ECO:0000256" key="2">
    <source>
        <dbReference type="SAM" id="Phobius"/>
    </source>
</evidence>
<dbReference type="InterPro" id="IPR001005">
    <property type="entry name" value="SANT/Myb"/>
</dbReference>
<keyword evidence="2" id="KW-0812">Transmembrane</keyword>
<dbReference type="Gene3D" id="1.10.10.60">
    <property type="entry name" value="Homeodomain-like"/>
    <property type="match status" value="2"/>
</dbReference>
<feature type="compositionally biased region" description="Polar residues" evidence="1">
    <location>
        <begin position="139"/>
        <end position="151"/>
    </location>
</feature>
<sequence>MERRRGREEMVMRKGPWMAEEDEILMDYVQKHGPRDWSSIRSKGFMVDKLTSYVPVVTVLFFIIGYDDGQVDNKMMFVACFLGGKSGCKFSAEEERLVIDLQARFGNKWARIATYLQGRTDNDVKNFWSTRQKKMTRILQTSNQPKSQKNNGKAPASRHVATLEEMAPRPLSIAMEQSSSQSQSCQLSYLEDPDVIKMVPLPDLMKPGLLSLETNLPQLEFTPTEKKPCIESQPQFSFQLPHPTLDLPLLPENQDLVPGLGDSNLMDMFGHQETPGPDRGSHYSVNAPFIGLRGSSRNGGKGDCDNPATPDSFFDDFPTDMFDYIESLPSSSEW</sequence>
<accession>A0A7J6X9N0</accession>